<proteinExistence type="predicted"/>
<evidence type="ECO:0000256" key="3">
    <source>
        <dbReference type="ARBA" id="ARBA00023163"/>
    </source>
</evidence>
<comment type="caution">
    <text evidence="7">The sequence shown here is derived from an EMBL/GenBank/DDBJ whole genome shotgun (WGS) entry which is preliminary data.</text>
</comment>
<keyword evidence="3" id="KW-0804">Transcription</keyword>
<dbReference type="Gene3D" id="1.10.10.10">
    <property type="entry name" value="Winged helix-like DNA-binding domain superfamily/Winged helix DNA-binding domain"/>
    <property type="match status" value="1"/>
</dbReference>
<dbReference type="PRINTS" id="PR00038">
    <property type="entry name" value="HTHLUXR"/>
</dbReference>
<dbReference type="PROSITE" id="PS50043">
    <property type="entry name" value="HTH_LUXR_2"/>
    <property type="match status" value="1"/>
</dbReference>
<dbReference type="InterPro" id="IPR011006">
    <property type="entry name" value="CheY-like_superfamily"/>
</dbReference>
<keyword evidence="1" id="KW-0805">Transcription regulation</keyword>
<evidence type="ECO:0000259" key="5">
    <source>
        <dbReference type="PROSITE" id="PS50043"/>
    </source>
</evidence>
<protein>
    <submittedName>
        <fullName evidence="7">LuxR C-terminal-related transcriptional regulator</fullName>
    </submittedName>
</protein>
<reference evidence="7" key="1">
    <citation type="submission" date="2023-05" db="EMBL/GenBank/DDBJ databases">
        <title>Anaerotaeda fermentans gen. nov., sp. nov., a novel anaerobic planctomycete of the new family within the order Sedimentisphaerales isolated from Taman Peninsula, Russia.</title>
        <authorList>
            <person name="Khomyakova M.A."/>
            <person name="Merkel A.Y."/>
            <person name="Slobodkin A.I."/>
        </authorList>
    </citation>
    <scope>NUCLEOTIDE SEQUENCE</scope>
    <source>
        <strain evidence="7">M17dextr</strain>
    </source>
</reference>
<dbReference type="PANTHER" id="PTHR44688:SF16">
    <property type="entry name" value="DNA-BINDING TRANSCRIPTIONAL ACTIVATOR DEVR_DOSR"/>
    <property type="match status" value="1"/>
</dbReference>
<dbReference type="InterPro" id="IPR000792">
    <property type="entry name" value="Tscrpt_reg_LuxR_C"/>
</dbReference>
<dbReference type="SUPFAM" id="SSF52172">
    <property type="entry name" value="CheY-like"/>
    <property type="match status" value="1"/>
</dbReference>
<dbReference type="GO" id="GO:0006355">
    <property type="term" value="P:regulation of DNA-templated transcription"/>
    <property type="evidence" value="ECO:0007669"/>
    <property type="project" value="InterPro"/>
</dbReference>
<dbReference type="PANTHER" id="PTHR44688">
    <property type="entry name" value="DNA-BINDING TRANSCRIPTIONAL ACTIVATOR DEVR_DOSR"/>
    <property type="match status" value="1"/>
</dbReference>
<name>A0AAW6U319_9BACT</name>
<feature type="domain" description="HTH luxR-type" evidence="5">
    <location>
        <begin position="129"/>
        <end position="194"/>
    </location>
</feature>
<evidence type="ECO:0000313" key="8">
    <source>
        <dbReference type="Proteomes" id="UP001431776"/>
    </source>
</evidence>
<keyword evidence="8" id="KW-1185">Reference proteome</keyword>
<evidence type="ECO:0000256" key="2">
    <source>
        <dbReference type="ARBA" id="ARBA00023125"/>
    </source>
</evidence>
<accession>A0AAW6U319</accession>
<dbReference type="Proteomes" id="UP001431776">
    <property type="component" value="Unassembled WGS sequence"/>
</dbReference>
<dbReference type="PROSITE" id="PS00622">
    <property type="entry name" value="HTH_LUXR_1"/>
    <property type="match status" value="1"/>
</dbReference>
<evidence type="ECO:0000259" key="6">
    <source>
        <dbReference type="PROSITE" id="PS50110"/>
    </source>
</evidence>
<keyword evidence="2" id="KW-0238">DNA-binding</keyword>
<dbReference type="Pfam" id="PF00072">
    <property type="entry name" value="Response_reg"/>
    <property type="match status" value="1"/>
</dbReference>
<dbReference type="EMBL" id="JASCXX010000032">
    <property type="protein sequence ID" value="MDI6451300.1"/>
    <property type="molecule type" value="Genomic_DNA"/>
</dbReference>
<dbReference type="SMART" id="SM00421">
    <property type="entry name" value="HTH_LUXR"/>
    <property type="match status" value="1"/>
</dbReference>
<evidence type="ECO:0000256" key="4">
    <source>
        <dbReference type="PROSITE-ProRule" id="PRU00169"/>
    </source>
</evidence>
<dbReference type="PROSITE" id="PS50110">
    <property type="entry name" value="RESPONSE_REGULATORY"/>
    <property type="match status" value="1"/>
</dbReference>
<dbReference type="RefSeq" id="WP_349246707.1">
    <property type="nucleotide sequence ID" value="NZ_JASCXX010000032.1"/>
</dbReference>
<organism evidence="7 8">
    <name type="scientific">Anaerobaca lacustris</name>
    <dbReference type="NCBI Taxonomy" id="3044600"/>
    <lineage>
        <taxon>Bacteria</taxon>
        <taxon>Pseudomonadati</taxon>
        <taxon>Planctomycetota</taxon>
        <taxon>Phycisphaerae</taxon>
        <taxon>Sedimentisphaerales</taxon>
        <taxon>Anaerobacaceae</taxon>
        <taxon>Anaerobaca</taxon>
    </lineage>
</organism>
<dbReference type="GO" id="GO:0000160">
    <property type="term" value="P:phosphorelay signal transduction system"/>
    <property type="evidence" value="ECO:0007669"/>
    <property type="project" value="InterPro"/>
</dbReference>
<dbReference type="SUPFAM" id="SSF46894">
    <property type="entry name" value="C-terminal effector domain of the bipartite response regulators"/>
    <property type="match status" value="1"/>
</dbReference>
<dbReference type="InterPro" id="IPR016032">
    <property type="entry name" value="Sig_transdc_resp-reg_C-effctor"/>
</dbReference>
<gene>
    <name evidence="7" type="ORF">QJ522_19720</name>
</gene>
<evidence type="ECO:0000256" key="1">
    <source>
        <dbReference type="ARBA" id="ARBA00023015"/>
    </source>
</evidence>
<dbReference type="CDD" id="cd06170">
    <property type="entry name" value="LuxR_C_like"/>
    <property type="match status" value="1"/>
</dbReference>
<feature type="domain" description="Response regulatory" evidence="6">
    <location>
        <begin position="1"/>
        <end position="122"/>
    </location>
</feature>
<evidence type="ECO:0000313" key="7">
    <source>
        <dbReference type="EMBL" id="MDI6451300.1"/>
    </source>
</evidence>
<dbReference type="InterPro" id="IPR001789">
    <property type="entry name" value="Sig_transdc_resp-reg_receiver"/>
</dbReference>
<sequence>MTQVRQKHVIFVGASRSVRETLDEIATQRGVVMHALGAMQDCHGRLVHEKGTLLVMELNGDTAAALHSMAEVKQRHPQVPVLAIVDRGDIPTTVQAMRAGATNCLEKPVNPKLVISAMNEVLDQTDTQPDDSAAPLTRMETTVLQYILQGRTNRQIAEALHRSPRTIEVHRRHIMRKLGASTIVDLVKAAAMMHLDARNDGGRQA</sequence>
<comment type="caution">
    <text evidence="4">Lacks conserved residue(s) required for the propagation of feature annotation.</text>
</comment>
<dbReference type="Gene3D" id="3.40.50.2300">
    <property type="match status" value="1"/>
</dbReference>
<dbReference type="AlphaFoldDB" id="A0AAW6U319"/>
<dbReference type="Pfam" id="PF00196">
    <property type="entry name" value="GerE"/>
    <property type="match status" value="1"/>
</dbReference>
<dbReference type="InterPro" id="IPR036388">
    <property type="entry name" value="WH-like_DNA-bd_sf"/>
</dbReference>
<dbReference type="GO" id="GO:0003677">
    <property type="term" value="F:DNA binding"/>
    <property type="evidence" value="ECO:0007669"/>
    <property type="project" value="UniProtKB-KW"/>
</dbReference>